<evidence type="ECO:0000256" key="1">
    <source>
        <dbReference type="ARBA" id="ARBA00022950"/>
    </source>
</evidence>
<dbReference type="EMBL" id="BK032620">
    <property type="protein sequence ID" value="DAF51685.1"/>
    <property type="molecule type" value="Genomic_DNA"/>
</dbReference>
<keyword evidence="3" id="KW-0231">Viral genome packaging</keyword>
<organism evidence="5">
    <name type="scientific">Myoviridae sp. ctgEf1</name>
    <dbReference type="NCBI Taxonomy" id="2827699"/>
    <lineage>
        <taxon>Viruses</taxon>
        <taxon>Duplodnaviria</taxon>
        <taxon>Heunggongvirae</taxon>
        <taxon>Uroviricota</taxon>
        <taxon>Caudoviricetes</taxon>
    </lineage>
</organism>
<feature type="domain" description="Phage head morphogenesis" evidence="4">
    <location>
        <begin position="553"/>
        <end position="678"/>
    </location>
</feature>
<dbReference type="InterPro" id="IPR006944">
    <property type="entry name" value="Phage/GTA_portal"/>
</dbReference>
<protein>
    <submittedName>
        <fullName evidence="5">Portal protein</fullName>
    </submittedName>
</protein>
<name>A0A8S5SKW1_9CAUD</name>
<dbReference type="Gene3D" id="3.40.1350.120">
    <property type="match status" value="1"/>
</dbReference>
<evidence type="ECO:0000256" key="3">
    <source>
        <dbReference type="ARBA" id="ARBA00023219"/>
    </source>
</evidence>
<reference evidence="5" key="1">
    <citation type="journal article" date="2021" name="Proc. Natl. Acad. Sci. U.S.A.">
        <title>A Catalog of Tens of Thousands of Viruses from Human Metagenomes Reveals Hidden Associations with Chronic Diseases.</title>
        <authorList>
            <person name="Tisza M.J."/>
            <person name="Buck C.B."/>
        </authorList>
    </citation>
    <scope>NUCLEOTIDE SEQUENCE</scope>
    <source>
        <strain evidence="5">CtgEf1</strain>
    </source>
</reference>
<sequence length="818" mass="93038">MKKKSASHYAFNRPKSMLGAHTFYKGLSYDNSYPSISRIVNEFMTIRPYAIDNNGKTIQDSVVMNKIYHPNQQMSGATFREALALLSLVFPKVYILVWSYNEHGAPTTGQNITPENLAGFTILEGVSEYYIGDEKRYRVGSNEYFDYEIIELRSGVNPYNLSGGYSPTDAARKWASIDDYIASYQAGYFENGAVPAGQFIITAGSVEEYNNIVDNLQARHRGSGSNNNVVYVHRPIESTTGKPVNAQIEWVPFAESNKNLDLKSLFDQANKKIDSIYGVPASVRGVNDNNTYASVRVDEQIFIKYTIKPFATRIWSEFTHQLNRITGGLGFAITFDLDIPGIAEEEKIEAERKVAELALIKSGLEMGYSLDSIVDAFELSNGYKTLKIGEIPLKIENDKPEVDDGGEVEESPEDLNAKSVHICNECEDHHCLKDDMKTKNEKQKDKDQNALETVFRDMTNEQIERAIESDFEDFDLGDKDREKFKQRIKVILLSVLVTRGVVAWSDFTSILKQNNISTDDLTEFKLSDKLKKHYDKMITDFTKSFSEDTARSIANRVAQAETEDWNKEQLARSLRDITKTEEWRIQRIARTETHRAHGLAGVEAGVQIQNESGVQIYKEWVVVSANPCKYCRGMNGRRVNITESYVKKGGILIGKSKIRVNNYADIDTAGAHPNCSCVEKFGIEEEKDKILDYSKLSQNDPEYMHPHEQDFYERLVKNFNNVERVPKHKTEPSNDFTINGEAWELKSILGKIKPMTIRNEIYHATDKGKRNIFLDVYNQDIDVEDVIEKAKKHISIKKNNDKIDSLIVVDGDKFHKIK</sequence>
<accession>A0A8S5SKW1</accession>
<keyword evidence="1" id="KW-1188">Viral release from host cell</keyword>
<keyword evidence="2" id="KW-1160">Virus entry into host cell</keyword>
<keyword evidence="1" id="KW-0118">Viral capsid assembly</keyword>
<dbReference type="Pfam" id="PF04233">
    <property type="entry name" value="Phage_Mu_F"/>
    <property type="match status" value="1"/>
</dbReference>
<keyword evidence="2" id="KW-1162">Viral penetration into host cytoplasm</keyword>
<dbReference type="InterPro" id="IPR006528">
    <property type="entry name" value="Phage_head_morphogenesis_dom"/>
</dbReference>
<keyword evidence="2" id="KW-1171">Viral genome ejection through host cell envelope</keyword>
<dbReference type="Pfam" id="PF04860">
    <property type="entry name" value="Phage_portal"/>
    <property type="match status" value="1"/>
</dbReference>
<evidence type="ECO:0000259" key="4">
    <source>
        <dbReference type="Pfam" id="PF04233"/>
    </source>
</evidence>
<evidence type="ECO:0000313" key="5">
    <source>
        <dbReference type="EMBL" id="DAF51685.1"/>
    </source>
</evidence>
<evidence type="ECO:0000256" key="2">
    <source>
        <dbReference type="ARBA" id="ARBA00023009"/>
    </source>
</evidence>
<proteinExistence type="predicted"/>